<dbReference type="SUPFAM" id="SSF103473">
    <property type="entry name" value="MFS general substrate transporter"/>
    <property type="match status" value="1"/>
</dbReference>
<keyword evidence="2 6" id="KW-0812">Transmembrane</keyword>
<reference evidence="8 9" key="1">
    <citation type="submission" date="2018-05" db="EMBL/GenBank/DDBJ databases">
        <title>Complete genome sequence of sponge-derived Streptomyces sp. HNM0039.</title>
        <authorList>
            <person name="Huang X."/>
            <person name="Zhou S."/>
        </authorList>
    </citation>
    <scope>NUCLEOTIDE SEQUENCE [LARGE SCALE GENOMIC DNA]</scope>
    <source>
        <strain evidence="8 9">HNM0039</strain>
    </source>
</reference>
<feature type="transmembrane region" description="Helical" evidence="6">
    <location>
        <begin position="103"/>
        <end position="122"/>
    </location>
</feature>
<feature type="transmembrane region" description="Helical" evidence="6">
    <location>
        <begin position="71"/>
        <end position="91"/>
    </location>
</feature>
<dbReference type="AlphaFoldDB" id="A0A2S1T278"/>
<dbReference type="PROSITE" id="PS50850">
    <property type="entry name" value="MFS"/>
    <property type="match status" value="1"/>
</dbReference>
<dbReference type="EMBL" id="CP029188">
    <property type="protein sequence ID" value="AWI32783.1"/>
    <property type="molecule type" value="Genomic_DNA"/>
</dbReference>
<organism evidence="8 9">
    <name type="scientific">Streptomyces tirandamycinicus</name>
    <dbReference type="NCBI Taxonomy" id="2174846"/>
    <lineage>
        <taxon>Bacteria</taxon>
        <taxon>Bacillati</taxon>
        <taxon>Actinomycetota</taxon>
        <taxon>Actinomycetes</taxon>
        <taxon>Kitasatosporales</taxon>
        <taxon>Streptomycetaceae</taxon>
        <taxon>Streptomyces</taxon>
    </lineage>
</organism>
<evidence type="ECO:0000313" key="9">
    <source>
        <dbReference type="Proteomes" id="UP000244900"/>
    </source>
</evidence>
<dbReference type="RefSeq" id="WP_108908641.1">
    <property type="nucleotide sequence ID" value="NZ_CP029188.1"/>
</dbReference>
<dbReference type="OrthoDB" id="4133200at2"/>
<dbReference type="InterPro" id="IPR036259">
    <property type="entry name" value="MFS_trans_sf"/>
</dbReference>
<evidence type="ECO:0000313" key="8">
    <source>
        <dbReference type="EMBL" id="AWI32783.1"/>
    </source>
</evidence>
<dbReference type="InterPro" id="IPR011701">
    <property type="entry name" value="MFS"/>
</dbReference>
<evidence type="ECO:0000256" key="3">
    <source>
        <dbReference type="ARBA" id="ARBA00022989"/>
    </source>
</evidence>
<evidence type="ECO:0000256" key="4">
    <source>
        <dbReference type="ARBA" id="ARBA00023136"/>
    </source>
</evidence>
<dbReference type="CDD" id="cd17321">
    <property type="entry name" value="MFS_MMR_MDR_like"/>
    <property type="match status" value="1"/>
</dbReference>
<feature type="transmembrane region" description="Helical" evidence="6">
    <location>
        <begin position="429"/>
        <end position="452"/>
    </location>
</feature>
<evidence type="ECO:0000256" key="1">
    <source>
        <dbReference type="ARBA" id="ARBA00004651"/>
    </source>
</evidence>
<keyword evidence="3 6" id="KW-1133">Transmembrane helix</keyword>
<sequence>MAEELVGAATGARLGGHRTATGRDTAPPPPNPRRRQALALLLIGPFLSLFDQFCVNLAAPSVGESFRLTPFEFQAVVGGYGLVYGLGLITGGRLGDLFGRRRMYRAGIAVFALTSLVCALAWSPGSLIAARLAQGAAAAMLQPQVLALIRTQFPPGEQQKALSWFAVSMSLGMVCGQVLGGALPAWDLFGLGWRTVFLVAVPLCLAAFLLLPATLDADRPALSGQGVDVTGAVLGALSVACVLLPLAAAGEWPFLPTGLAVCAAGYLLGTVFVRHQRARAREGRPALLPLGLFSVPVFAYGVLLNFLLYTATVPFAVVLALYLQDEAGLSSAEAGLAFTPAAVAIAVGSRIAVPLRARFGDGVLVSSAALIALGLAAAPAAAALGGGGASLALLLAGMAVYGVGNGMIVPLLTGAVMSRVPPRDAGAGAGVLATTQQLAAALGIALVGIVLYPPSAELPLRYPAAMAAGVAVAVLAVVAAARLAAVARQPTADGASG</sequence>
<feature type="transmembrane region" description="Helical" evidence="6">
    <location>
        <begin position="363"/>
        <end position="385"/>
    </location>
</feature>
<dbReference type="InterPro" id="IPR020846">
    <property type="entry name" value="MFS_dom"/>
</dbReference>
<evidence type="ECO:0000256" key="6">
    <source>
        <dbReference type="SAM" id="Phobius"/>
    </source>
</evidence>
<dbReference type="GO" id="GO:0005886">
    <property type="term" value="C:plasma membrane"/>
    <property type="evidence" value="ECO:0007669"/>
    <property type="project" value="UniProtKB-SubCell"/>
</dbReference>
<feature type="transmembrane region" description="Helical" evidence="6">
    <location>
        <begin position="227"/>
        <end position="248"/>
    </location>
</feature>
<name>A0A2S1T278_9ACTN</name>
<evidence type="ECO:0000256" key="5">
    <source>
        <dbReference type="ARBA" id="ARBA00023251"/>
    </source>
</evidence>
<feature type="transmembrane region" description="Helical" evidence="6">
    <location>
        <begin position="37"/>
        <end position="59"/>
    </location>
</feature>
<keyword evidence="5" id="KW-0046">Antibiotic resistance</keyword>
<feature type="transmembrane region" description="Helical" evidence="6">
    <location>
        <begin position="195"/>
        <end position="215"/>
    </location>
</feature>
<dbReference type="PANTHER" id="PTHR42718">
    <property type="entry name" value="MAJOR FACILITATOR SUPERFAMILY MULTIDRUG TRANSPORTER MFSC"/>
    <property type="match status" value="1"/>
</dbReference>
<feature type="transmembrane region" description="Helical" evidence="6">
    <location>
        <begin position="254"/>
        <end position="274"/>
    </location>
</feature>
<gene>
    <name evidence="8" type="ORF">DDW44_31225</name>
</gene>
<dbReference type="Gene3D" id="1.20.1250.20">
    <property type="entry name" value="MFS general substrate transporter like domains"/>
    <property type="match status" value="1"/>
</dbReference>
<keyword evidence="9" id="KW-1185">Reference proteome</keyword>
<dbReference type="KEGG" id="stir:DDW44_31225"/>
<feature type="domain" description="Major facilitator superfamily (MFS) profile" evidence="7">
    <location>
        <begin position="37"/>
        <end position="488"/>
    </location>
</feature>
<feature type="transmembrane region" description="Helical" evidence="6">
    <location>
        <begin position="329"/>
        <end position="351"/>
    </location>
</feature>
<evidence type="ECO:0000259" key="7">
    <source>
        <dbReference type="PROSITE" id="PS50850"/>
    </source>
</evidence>
<proteinExistence type="predicted"/>
<dbReference type="Gene3D" id="1.20.1720.10">
    <property type="entry name" value="Multidrug resistance protein D"/>
    <property type="match status" value="1"/>
</dbReference>
<evidence type="ECO:0000256" key="2">
    <source>
        <dbReference type="ARBA" id="ARBA00022692"/>
    </source>
</evidence>
<feature type="transmembrane region" description="Helical" evidence="6">
    <location>
        <begin position="464"/>
        <end position="485"/>
    </location>
</feature>
<feature type="transmembrane region" description="Helical" evidence="6">
    <location>
        <begin position="391"/>
        <end position="417"/>
    </location>
</feature>
<dbReference type="Proteomes" id="UP000244900">
    <property type="component" value="Chromosome"/>
</dbReference>
<dbReference type="PRINTS" id="PR01036">
    <property type="entry name" value="TCRTETB"/>
</dbReference>
<protein>
    <submittedName>
        <fullName evidence="8">MFS transporter</fullName>
    </submittedName>
</protein>
<dbReference type="GO" id="GO:0022857">
    <property type="term" value="F:transmembrane transporter activity"/>
    <property type="evidence" value="ECO:0007669"/>
    <property type="project" value="InterPro"/>
</dbReference>
<dbReference type="Pfam" id="PF07690">
    <property type="entry name" value="MFS_1"/>
    <property type="match status" value="1"/>
</dbReference>
<accession>A0A2S1T278</accession>
<keyword evidence="4 6" id="KW-0472">Membrane</keyword>
<feature type="transmembrane region" description="Helical" evidence="6">
    <location>
        <begin position="128"/>
        <end position="149"/>
    </location>
</feature>
<feature type="transmembrane region" description="Helical" evidence="6">
    <location>
        <begin position="161"/>
        <end position="183"/>
    </location>
</feature>
<dbReference type="GO" id="GO:0046677">
    <property type="term" value="P:response to antibiotic"/>
    <property type="evidence" value="ECO:0007669"/>
    <property type="project" value="UniProtKB-KW"/>
</dbReference>
<feature type="transmembrane region" description="Helical" evidence="6">
    <location>
        <begin position="286"/>
        <end position="309"/>
    </location>
</feature>
<dbReference type="PANTHER" id="PTHR42718:SF39">
    <property type="entry name" value="ACTINORHODIN TRANSPORTER-RELATED"/>
    <property type="match status" value="1"/>
</dbReference>
<comment type="subcellular location">
    <subcellularLocation>
        <location evidence="1">Cell membrane</location>
        <topology evidence="1">Multi-pass membrane protein</topology>
    </subcellularLocation>
</comment>